<feature type="domain" description="Glycosyl transferase family 51" evidence="12">
    <location>
        <begin position="45"/>
        <end position="212"/>
    </location>
</feature>
<evidence type="ECO:0000256" key="2">
    <source>
        <dbReference type="ARBA" id="ARBA00022519"/>
    </source>
</evidence>
<keyword evidence="8 11" id="KW-1133">Transmembrane helix</keyword>
<dbReference type="EC" id="2.4.99.28" evidence="11"/>
<dbReference type="GO" id="GO:0005886">
    <property type="term" value="C:plasma membrane"/>
    <property type="evidence" value="ECO:0007669"/>
    <property type="project" value="UniProtKB-SubCell"/>
</dbReference>
<dbReference type="SUPFAM" id="SSF53955">
    <property type="entry name" value="Lysozyme-like"/>
    <property type="match status" value="1"/>
</dbReference>
<evidence type="ECO:0000256" key="7">
    <source>
        <dbReference type="ARBA" id="ARBA00022984"/>
    </source>
</evidence>
<evidence type="ECO:0000256" key="11">
    <source>
        <dbReference type="HAMAP-Rule" id="MF_00766"/>
    </source>
</evidence>
<dbReference type="PANTHER" id="PTHR30400">
    <property type="entry name" value="MONOFUNCTIONAL BIOSYNTHETIC PEPTIDOGLYCAN TRANSGLYCOSYLASE"/>
    <property type="match status" value="1"/>
</dbReference>
<evidence type="ECO:0000256" key="6">
    <source>
        <dbReference type="ARBA" id="ARBA00022960"/>
    </source>
</evidence>
<comment type="similarity">
    <text evidence="11">Belongs to the glycosyltransferase 51 family.</text>
</comment>
<keyword evidence="7 11" id="KW-0573">Peptidoglycan synthesis</keyword>
<keyword evidence="14" id="KW-1185">Reference proteome</keyword>
<keyword evidence="5 11" id="KW-0812">Transmembrane</keyword>
<dbReference type="NCBIfam" id="TIGR02070">
    <property type="entry name" value="mono_pep_trsgly"/>
    <property type="match status" value="1"/>
</dbReference>
<keyword evidence="6 11" id="KW-0133">Cell shape</keyword>
<dbReference type="RefSeq" id="WP_304420112.1">
    <property type="nucleotide sequence ID" value="NZ_JANCMU010000001.1"/>
</dbReference>
<dbReference type="AlphaFoldDB" id="A0A9X4MXU4"/>
<comment type="pathway">
    <text evidence="11">Cell wall biogenesis; peptidoglycan biosynthesis.</text>
</comment>
<dbReference type="Proteomes" id="UP001152599">
    <property type="component" value="Unassembled WGS sequence"/>
</dbReference>
<dbReference type="HAMAP" id="MF_00766">
    <property type="entry name" value="PGT_MtgA"/>
    <property type="match status" value="1"/>
</dbReference>
<evidence type="ECO:0000256" key="4">
    <source>
        <dbReference type="ARBA" id="ARBA00022679"/>
    </source>
</evidence>
<dbReference type="PANTHER" id="PTHR30400:SF0">
    <property type="entry name" value="BIOSYNTHETIC PEPTIDOGLYCAN TRANSGLYCOSYLASE"/>
    <property type="match status" value="1"/>
</dbReference>
<dbReference type="Pfam" id="PF00912">
    <property type="entry name" value="Transgly"/>
    <property type="match status" value="1"/>
</dbReference>
<keyword evidence="1 11" id="KW-1003">Cell membrane</keyword>
<evidence type="ECO:0000313" key="14">
    <source>
        <dbReference type="Proteomes" id="UP001152599"/>
    </source>
</evidence>
<evidence type="ECO:0000256" key="10">
    <source>
        <dbReference type="ARBA" id="ARBA00023316"/>
    </source>
</evidence>
<evidence type="ECO:0000256" key="8">
    <source>
        <dbReference type="ARBA" id="ARBA00022989"/>
    </source>
</evidence>
<comment type="caution">
    <text evidence="13">The sequence shown here is derived from an EMBL/GenBank/DDBJ whole genome shotgun (WGS) entry which is preliminary data.</text>
</comment>
<evidence type="ECO:0000313" key="13">
    <source>
        <dbReference type="EMBL" id="MDG4945520.1"/>
    </source>
</evidence>
<organism evidence="13 14">
    <name type="scientific">Profundicola chukchiensis</name>
    <dbReference type="NCBI Taxonomy" id="2961959"/>
    <lineage>
        <taxon>Bacteria</taxon>
        <taxon>Pseudomonadati</taxon>
        <taxon>Bacteroidota</taxon>
        <taxon>Flavobacteriia</taxon>
        <taxon>Flavobacteriales</taxon>
        <taxon>Weeksellaceae</taxon>
        <taxon>Profundicola</taxon>
    </lineage>
</organism>
<dbReference type="InterPro" id="IPR001264">
    <property type="entry name" value="Glyco_trans_51"/>
</dbReference>
<keyword evidence="10 11" id="KW-0961">Cell wall biogenesis/degradation</keyword>
<dbReference type="Gene3D" id="1.10.3810.10">
    <property type="entry name" value="Biosynthetic peptidoglycan transglycosylase-like"/>
    <property type="match status" value="1"/>
</dbReference>
<reference evidence="13" key="1">
    <citation type="submission" date="2022-07" db="EMBL/GenBank/DDBJ databases">
        <title>Description and genome-wide analysis of Profundicola chukchiensis gen. nov., sp. nov., marine bacteria isolated from bottom sediments of the Chukchi Sea.</title>
        <authorList>
            <person name="Romanenko L."/>
            <person name="Otstavnykh N."/>
            <person name="Kurilenko V."/>
            <person name="Eremeev V."/>
            <person name="Velansky P."/>
            <person name="Mikhailov V."/>
            <person name="Isaeva M."/>
        </authorList>
    </citation>
    <scope>NUCLEOTIDE SEQUENCE</scope>
    <source>
        <strain evidence="13">KMM 9713</strain>
    </source>
</reference>
<comment type="catalytic activity">
    <reaction evidence="11">
        <text>[GlcNAc-(1-&gt;4)-Mur2Ac(oyl-L-Ala-gamma-D-Glu-L-Lys-D-Ala-D-Ala)](n)-di-trans,octa-cis-undecaprenyl diphosphate + beta-D-GlcNAc-(1-&gt;4)-Mur2Ac(oyl-L-Ala-gamma-D-Glu-L-Lys-D-Ala-D-Ala)-di-trans,octa-cis-undecaprenyl diphosphate = [GlcNAc-(1-&gt;4)-Mur2Ac(oyl-L-Ala-gamma-D-Glu-L-Lys-D-Ala-D-Ala)](n+1)-di-trans,octa-cis-undecaprenyl diphosphate + di-trans,octa-cis-undecaprenyl diphosphate + H(+)</text>
        <dbReference type="Rhea" id="RHEA:23708"/>
        <dbReference type="Rhea" id="RHEA-COMP:9602"/>
        <dbReference type="Rhea" id="RHEA-COMP:9603"/>
        <dbReference type="ChEBI" id="CHEBI:15378"/>
        <dbReference type="ChEBI" id="CHEBI:58405"/>
        <dbReference type="ChEBI" id="CHEBI:60033"/>
        <dbReference type="ChEBI" id="CHEBI:78435"/>
        <dbReference type="EC" id="2.4.99.28"/>
    </reaction>
</comment>
<dbReference type="InterPro" id="IPR011812">
    <property type="entry name" value="Pep_trsgly"/>
</dbReference>
<dbReference type="InterPro" id="IPR023346">
    <property type="entry name" value="Lysozyme-like_dom_sf"/>
</dbReference>
<comment type="subcellular location">
    <subcellularLocation>
        <location evidence="11">Cell membrane</location>
        <topology evidence="11">Single-pass membrane protein</topology>
    </subcellularLocation>
</comment>
<dbReference type="GO" id="GO:0009274">
    <property type="term" value="C:peptidoglycan-based cell wall"/>
    <property type="evidence" value="ECO:0007669"/>
    <property type="project" value="InterPro"/>
</dbReference>
<accession>A0A9X4MXU4</accession>
<evidence type="ECO:0000256" key="3">
    <source>
        <dbReference type="ARBA" id="ARBA00022676"/>
    </source>
</evidence>
<keyword evidence="4 11" id="KW-0808">Transferase</keyword>
<keyword evidence="2" id="KW-0997">Cell inner membrane</keyword>
<gene>
    <name evidence="11 13" type="primary">mtgA</name>
    <name evidence="13" type="ORF">NMK71_03765</name>
</gene>
<dbReference type="GO" id="GO:0008360">
    <property type="term" value="P:regulation of cell shape"/>
    <property type="evidence" value="ECO:0007669"/>
    <property type="project" value="UniProtKB-KW"/>
</dbReference>
<dbReference type="EMBL" id="JANCMU010000001">
    <property type="protein sequence ID" value="MDG4945520.1"/>
    <property type="molecule type" value="Genomic_DNA"/>
</dbReference>
<comment type="function">
    <text evidence="11">Peptidoglycan polymerase that catalyzes glycan chain elongation from lipid-linked precursors.</text>
</comment>
<dbReference type="InterPro" id="IPR036950">
    <property type="entry name" value="PBP_transglycosylase"/>
</dbReference>
<protein>
    <recommendedName>
        <fullName evidence="11">Biosynthetic peptidoglycan transglycosylase</fullName>
        <ecNumber evidence="11">2.4.99.28</ecNumber>
    </recommendedName>
    <alternativeName>
        <fullName evidence="11">Glycan polymerase</fullName>
    </alternativeName>
    <alternativeName>
        <fullName evidence="11">Peptidoglycan glycosyltransferase MtgA</fullName>
        <shortName evidence="11">PGT</shortName>
    </alternativeName>
</protein>
<dbReference type="GO" id="GO:0071555">
    <property type="term" value="P:cell wall organization"/>
    <property type="evidence" value="ECO:0007669"/>
    <property type="project" value="UniProtKB-KW"/>
</dbReference>
<dbReference type="GO" id="GO:0008955">
    <property type="term" value="F:peptidoglycan glycosyltransferase activity"/>
    <property type="evidence" value="ECO:0007669"/>
    <property type="project" value="UniProtKB-UniRule"/>
</dbReference>
<dbReference type="GO" id="GO:0016763">
    <property type="term" value="F:pentosyltransferase activity"/>
    <property type="evidence" value="ECO:0007669"/>
    <property type="project" value="InterPro"/>
</dbReference>
<keyword evidence="3 11" id="KW-0328">Glycosyltransferase</keyword>
<keyword evidence="9 11" id="KW-0472">Membrane</keyword>
<proteinExistence type="inferred from homology"/>
<dbReference type="GO" id="GO:0009252">
    <property type="term" value="P:peptidoglycan biosynthetic process"/>
    <property type="evidence" value="ECO:0007669"/>
    <property type="project" value="UniProtKB-UniRule"/>
</dbReference>
<evidence type="ECO:0000259" key="12">
    <source>
        <dbReference type="Pfam" id="PF00912"/>
    </source>
</evidence>
<evidence type="ECO:0000256" key="5">
    <source>
        <dbReference type="ARBA" id="ARBA00022692"/>
    </source>
</evidence>
<evidence type="ECO:0000256" key="1">
    <source>
        <dbReference type="ARBA" id="ARBA00022475"/>
    </source>
</evidence>
<sequence>MGSLFRKIFRLISFLLVFPWLYGIALNYINPPITITQISSAIDGYGLNRDYIAGDEIPPYAKWALVGAEDQKFAVHSGFDFEGIQKALEKNLENKDSQKLRGGSTISQQVAKNVFLWQKRSWLRKGLEAYCTFALEKTLSKNRILEIYLNISEMGRGTFGIEAAAQYYYKKSAQDLSKQEISHIVAALPSPKKYNVNPPSGYISRRGTWIQRQVRNLKGDPALSEIIEPKE</sequence>
<name>A0A9X4MXU4_9FLAO</name>
<evidence type="ECO:0000256" key="9">
    <source>
        <dbReference type="ARBA" id="ARBA00023136"/>
    </source>
</evidence>